<dbReference type="Pfam" id="PF07521">
    <property type="entry name" value="RMMBL"/>
    <property type="match status" value="1"/>
</dbReference>
<feature type="binding site" evidence="11">
    <location>
        <begin position="224"/>
        <end position="226"/>
    </location>
    <ligand>
        <name>substrate</name>
    </ligand>
</feature>
<keyword evidence="4 9" id="KW-0255">Endonuclease</keyword>
<dbReference type="Pfam" id="PF22505">
    <property type="entry name" value="RNase_J_b_CASP"/>
    <property type="match status" value="1"/>
</dbReference>
<feature type="active site" description="Proton donor" evidence="10">
    <location>
        <position position="187"/>
    </location>
</feature>
<feature type="binding site" evidence="9 11">
    <location>
        <begin position="356"/>
        <end position="360"/>
    </location>
    <ligand>
        <name>substrate</name>
    </ligand>
</feature>
<name>A0A150QG68_SORCE</name>
<dbReference type="SMART" id="SM00849">
    <property type="entry name" value="Lactamase_B"/>
    <property type="match status" value="1"/>
</dbReference>
<keyword evidence="3 12" id="KW-0479">Metal-binding</keyword>
<dbReference type="CDD" id="cd07714">
    <property type="entry name" value="RNaseJ_MBL-fold"/>
    <property type="match status" value="1"/>
</dbReference>
<feature type="binding site" evidence="12">
    <location>
        <position position="43"/>
    </location>
    <ligand>
        <name>Ca(2+)</name>
        <dbReference type="ChEBI" id="CHEBI:29108"/>
    </ligand>
</feature>
<dbReference type="GO" id="GO:0005737">
    <property type="term" value="C:cytoplasm"/>
    <property type="evidence" value="ECO:0007669"/>
    <property type="project" value="UniProtKB-SubCell"/>
</dbReference>
<dbReference type="Gene3D" id="3.10.20.580">
    <property type="match status" value="1"/>
</dbReference>
<dbReference type="PANTHER" id="PTHR43694">
    <property type="entry name" value="RIBONUCLEASE J"/>
    <property type="match status" value="1"/>
</dbReference>
<evidence type="ECO:0000256" key="10">
    <source>
        <dbReference type="PIRSR" id="PIRSR004803-1"/>
    </source>
</evidence>
<feature type="binding site" evidence="12">
    <location>
        <position position="435"/>
    </location>
    <ligand>
        <name>Ca(2+)</name>
        <dbReference type="ChEBI" id="CHEBI:29108"/>
    </ligand>
</feature>
<dbReference type="Pfam" id="PF00753">
    <property type="entry name" value="Lactamase_B"/>
    <property type="match status" value="1"/>
</dbReference>
<comment type="subunit">
    <text evidence="9">Homodimer, may be a subunit of the RNA degradosome.</text>
</comment>
<gene>
    <name evidence="9" type="primary">rnj</name>
    <name evidence="14" type="ORF">BE15_08620</name>
</gene>
<comment type="similarity">
    <text evidence="9">Belongs to the metallo-beta-lactamase superfamily. RNA-metabolizing metallo-beta-lactamase-like family. Bacterial RNase J subfamily.</text>
</comment>
<keyword evidence="5 9" id="KW-0378">Hydrolase</keyword>
<dbReference type="Gene3D" id="3.40.50.10710">
    <property type="entry name" value="Metallo-hydrolase/oxidoreductase"/>
    <property type="match status" value="1"/>
</dbReference>
<dbReference type="GO" id="GO:0003723">
    <property type="term" value="F:RNA binding"/>
    <property type="evidence" value="ECO:0007669"/>
    <property type="project" value="UniProtKB-UniRule"/>
</dbReference>
<dbReference type="PANTHER" id="PTHR43694:SF1">
    <property type="entry name" value="RIBONUCLEASE J"/>
    <property type="match status" value="1"/>
</dbReference>
<dbReference type="EMBL" id="JEMA01000691">
    <property type="protein sequence ID" value="KYF66997.1"/>
    <property type="molecule type" value="Genomic_DNA"/>
</dbReference>
<dbReference type="EC" id="3.1.-.-" evidence="9"/>
<evidence type="ECO:0000256" key="9">
    <source>
        <dbReference type="HAMAP-Rule" id="MF_01491"/>
    </source>
</evidence>
<dbReference type="InterPro" id="IPR011108">
    <property type="entry name" value="RMMBL"/>
</dbReference>
<evidence type="ECO:0000256" key="6">
    <source>
        <dbReference type="ARBA" id="ARBA00022833"/>
    </source>
</evidence>
<dbReference type="InterPro" id="IPR001587">
    <property type="entry name" value="RNase_J_CS"/>
</dbReference>
<evidence type="ECO:0000256" key="3">
    <source>
        <dbReference type="ARBA" id="ARBA00022723"/>
    </source>
</evidence>
<dbReference type="InterPro" id="IPR041636">
    <property type="entry name" value="RNase_J_C"/>
</dbReference>
<evidence type="ECO:0000256" key="7">
    <source>
        <dbReference type="ARBA" id="ARBA00022839"/>
    </source>
</evidence>
<keyword evidence="12" id="KW-0106">Calcium</keyword>
<evidence type="ECO:0000313" key="14">
    <source>
        <dbReference type="EMBL" id="KYF66997.1"/>
    </source>
</evidence>
<comment type="cofactor">
    <cofactor evidence="12">
        <name>Zn(2+)</name>
        <dbReference type="ChEBI" id="CHEBI:29105"/>
    </cofactor>
    <text evidence="12">Binds 2 Zn(2+) ions per subunit. It is not clear if Zn(2+) or Mg(2+) is physiologically important.</text>
</comment>
<evidence type="ECO:0000256" key="12">
    <source>
        <dbReference type="PIRSR" id="PIRSR004803-3"/>
    </source>
</evidence>
<feature type="domain" description="Metallo-beta-lactamase" evidence="13">
    <location>
        <begin position="15"/>
        <end position="207"/>
    </location>
</feature>
<sequence length="547" mass="58662">MGVRIIPLGGLGEVGMNAMLIEEDGRRVLVDCGVMFPNDQVLGVEVAIPDLSYVREAGGVDAVIVTHGHEDHIGGLPSFLREFPVPVYGTRFTLRLVRERLAEHRIDVPLREVVPQQHFTAGPFRAEPLRVTHSIPDAVGFAIETGEGIVIHTGDYKIDLTPVGGERLDLGRFAEYGRAGVAALLSDSTNSERDGWSVSETAVADGFLRPFREAKGRILVALFASNVHRVQSVLNIAAQIGRKVVLAGRSLTTNTRIAEEIGILTIPRGVIIDDATAATLPPGRLIVLASGAQGEPNSALARMAVGDHHRLRVDPGDTVIFSSRAIPGNEIAVSQLANRLAKRGAIVLDRGLDPIHASGHAQAEEQKVLLDAVRPEHFVPIHGEYRMLLAHARTALRMGVPAAGVFVIEDGDSLIIENGQMRLGAPVKSGRVWLDARGGLDVSEMVLREREQISDQGLVMVLVVADRKTGEILRGPELLGRGVAHFEEGGPLFEAALGSARSALAAMSPGARTLGPALEDALSRGVRRVFHREASRRPTVLPLAVLL</sequence>
<comment type="subcellular location">
    <subcellularLocation>
        <location evidence="9">Cytoplasm</location>
    </subcellularLocation>
</comment>
<dbReference type="Proteomes" id="UP000075260">
    <property type="component" value="Unassembled WGS sequence"/>
</dbReference>
<dbReference type="InterPro" id="IPR055132">
    <property type="entry name" value="RNase_J_b_CASP"/>
</dbReference>
<dbReference type="GO" id="GO:0008270">
    <property type="term" value="F:zinc ion binding"/>
    <property type="evidence" value="ECO:0007669"/>
    <property type="project" value="InterPro"/>
</dbReference>
<protein>
    <recommendedName>
        <fullName evidence="9">Ribonuclease J</fullName>
        <shortName evidence="9">RNase J</shortName>
        <ecNumber evidence="9">3.1.-.-</ecNumber>
    </recommendedName>
</protein>
<feature type="binding site" evidence="12">
    <location>
        <position position="67"/>
    </location>
    <ligand>
        <name>Zn(2+)</name>
        <dbReference type="ChEBI" id="CHEBI:29105"/>
        <label>1</label>
        <note>catalytic</note>
    </ligand>
</feature>
<comment type="cofactor">
    <cofactor evidence="12">
        <name>Ca(2+)</name>
        <dbReference type="ChEBI" id="CHEBI:29108"/>
    </cofactor>
    <text evidence="12">Binds 1 Ca(2+) cation per subunit. Seen in 1 crystal structure, it is not clear if it is physiologically important.</text>
</comment>
<dbReference type="InterPro" id="IPR030854">
    <property type="entry name" value="RNase_J_bac"/>
</dbReference>
<evidence type="ECO:0000259" key="13">
    <source>
        <dbReference type="SMART" id="SM00849"/>
    </source>
</evidence>
<evidence type="ECO:0000256" key="8">
    <source>
        <dbReference type="ARBA" id="ARBA00022884"/>
    </source>
</evidence>
<accession>A0A150QG68</accession>
<proteinExistence type="inferred from homology"/>
<feature type="binding site" evidence="12">
    <location>
        <position position="69"/>
    </location>
    <ligand>
        <name>Zn(2+)</name>
        <dbReference type="ChEBI" id="CHEBI:29105"/>
        <label>1</label>
        <note>catalytic</note>
    </ligand>
</feature>
<evidence type="ECO:0000256" key="11">
    <source>
        <dbReference type="PIRSR" id="PIRSR004803-2"/>
    </source>
</evidence>
<feature type="binding site" evidence="12">
    <location>
        <position position="382"/>
    </location>
    <ligand>
        <name>Zn(2+)</name>
        <dbReference type="ChEBI" id="CHEBI:29105"/>
        <label>1</label>
        <note>catalytic</note>
    </ligand>
</feature>
<dbReference type="Gene3D" id="3.60.15.10">
    <property type="entry name" value="Ribonuclease Z/Hydroxyacylglutathione hydrolase-like"/>
    <property type="match status" value="1"/>
</dbReference>
<organism evidence="14 15">
    <name type="scientific">Sorangium cellulosum</name>
    <name type="common">Polyangium cellulosum</name>
    <dbReference type="NCBI Taxonomy" id="56"/>
    <lineage>
        <taxon>Bacteria</taxon>
        <taxon>Pseudomonadati</taxon>
        <taxon>Myxococcota</taxon>
        <taxon>Polyangia</taxon>
        <taxon>Polyangiales</taxon>
        <taxon>Polyangiaceae</taxon>
        <taxon>Sorangium</taxon>
    </lineage>
</organism>
<feature type="binding site" evidence="12">
    <location>
        <position position="71"/>
    </location>
    <ligand>
        <name>Zn(2+)</name>
        <dbReference type="ChEBI" id="CHEBI:29105"/>
        <label>1</label>
        <note>catalytic</note>
    </ligand>
</feature>
<dbReference type="Pfam" id="PF17770">
    <property type="entry name" value="RNase_J_C"/>
    <property type="match status" value="1"/>
</dbReference>
<dbReference type="NCBIfam" id="TIGR00649">
    <property type="entry name" value="MG423"/>
    <property type="match status" value="1"/>
</dbReference>
<dbReference type="OrthoDB" id="9770211at2"/>
<dbReference type="AlphaFoldDB" id="A0A150QG68"/>
<dbReference type="HAMAP" id="MF_01491">
    <property type="entry name" value="RNase_J_bact"/>
    <property type="match status" value="1"/>
</dbReference>
<dbReference type="GO" id="GO:0006364">
    <property type="term" value="P:rRNA processing"/>
    <property type="evidence" value="ECO:0007669"/>
    <property type="project" value="UniProtKB-UniRule"/>
</dbReference>
<dbReference type="PROSITE" id="PS01292">
    <property type="entry name" value="UPF0036"/>
    <property type="match status" value="1"/>
</dbReference>
<comment type="function">
    <text evidence="9">An RNase that has 5'-3' exonuclease and possibly endonuclease activity. Involved in maturation of rRNA and in some organisms also mRNA maturation and/or decay.</text>
</comment>
<comment type="caution">
    <text evidence="14">The sequence shown here is derived from an EMBL/GenBank/DDBJ whole genome shotgun (WGS) entry which is preliminary data.</text>
</comment>
<evidence type="ECO:0000256" key="5">
    <source>
        <dbReference type="ARBA" id="ARBA00022801"/>
    </source>
</evidence>
<evidence type="ECO:0000313" key="15">
    <source>
        <dbReference type="Proteomes" id="UP000075260"/>
    </source>
</evidence>
<reference evidence="14 15" key="1">
    <citation type="submission" date="2014-02" db="EMBL/GenBank/DDBJ databases">
        <title>The small core and large imbalanced accessory genome model reveals a collaborative survival strategy of Sorangium cellulosum strains in nature.</title>
        <authorList>
            <person name="Han K."/>
            <person name="Peng R."/>
            <person name="Blom J."/>
            <person name="Li Y.-Z."/>
        </authorList>
    </citation>
    <scope>NUCLEOTIDE SEQUENCE [LARGE SCALE GENOMIC DNA]</scope>
    <source>
        <strain evidence="14 15">So0008-312</strain>
    </source>
</reference>
<evidence type="ECO:0000256" key="4">
    <source>
        <dbReference type="ARBA" id="ARBA00022759"/>
    </source>
</evidence>
<dbReference type="PIRSF" id="PIRSF004803">
    <property type="entry name" value="RnjA"/>
    <property type="match status" value="1"/>
</dbReference>
<keyword evidence="1 9" id="KW-0963">Cytoplasm</keyword>
<dbReference type="GO" id="GO:0004534">
    <property type="term" value="F:5'-3' RNA exonuclease activity"/>
    <property type="evidence" value="ECO:0007669"/>
    <property type="project" value="UniProtKB-UniRule"/>
</dbReference>
<dbReference type="InterPro" id="IPR001279">
    <property type="entry name" value="Metallo-B-lactamas"/>
</dbReference>
<dbReference type="InterPro" id="IPR042173">
    <property type="entry name" value="RNase_J_2"/>
</dbReference>
<keyword evidence="8 9" id="KW-0694">RNA-binding</keyword>
<dbReference type="SUPFAM" id="SSF56281">
    <property type="entry name" value="Metallo-hydrolase/oxidoreductase"/>
    <property type="match status" value="1"/>
</dbReference>
<keyword evidence="7 9" id="KW-0269">Exonuclease</keyword>
<feature type="active site" description="Proton acceptor" evidence="10">
    <location>
        <position position="360"/>
    </location>
</feature>
<feature type="binding site" evidence="12">
    <location>
        <position position="133"/>
    </location>
    <ligand>
        <name>Zn(2+)</name>
        <dbReference type="ChEBI" id="CHEBI:29105"/>
        <label>1</label>
        <note>catalytic</note>
    </ligand>
</feature>
<keyword evidence="2 9" id="KW-0540">Nuclease</keyword>
<dbReference type="InterPro" id="IPR036866">
    <property type="entry name" value="RibonucZ/Hydroxyglut_hydro"/>
</dbReference>
<dbReference type="InterPro" id="IPR004613">
    <property type="entry name" value="RNase_J"/>
</dbReference>
<feature type="binding site" evidence="12">
    <location>
        <position position="155"/>
    </location>
    <ligand>
        <name>Zn(2+)</name>
        <dbReference type="ChEBI" id="CHEBI:29105"/>
        <label>1</label>
        <note>catalytic</note>
    </ligand>
</feature>
<feature type="binding site" evidence="12">
    <location>
        <position position="72"/>
    </location>
    <ligand>
        <name>Zn(2+)</name>
        <dbReference type="ChEBI" id="CHEBI:29105"/>
        <label>1</label>
        <note>catalytic</note>
    </ligand>
</feature>
<evidence type="ECO:0000256" key="2">
    <source>
        <dbReference type="ARBA" id="ARBA00022722"/>
    </source>
</evidence>
<keyword evidence="6 12" id="KW-0862">Zinc</keyword>
<dbReference type="RefSeq" id="WP_061610162.1">
    <property type="nucleotide sequence ID" value="NZ_JEMA01000691.1"/>
</dbReference>
<keyword evidence="9" id="KW-0698">rRNA processing</keyword>
<evidence type="ECO:0000256" key="1">
    <source>
        <dbReference type="ARBA" id="ARBA00022490"/>
    </source>
</evidence>
<dbReference type="GO" id="GO:0004521">
    <property type="term" value="F:RNA endonuclease activity"/>
    <property type="evidence" value="ECO:0007669"/>
    <property type="project" value="UniProtKB-UniRule"/>
</dbReference>